<protein>
    <recommendedName>
        <fullName evidence="3">Protein kinase domain-containing protein</fullName>
    </recommendedName>
</protein>
<dbReference type="HOGENOM" id="CLU_1656175_0_0_1"/>
<accession>W5NAJ9</accession>
<proteinExistence type="predicted"/>
<sequence>KTYLFLGISSYLDILLTAASSVSFSSLPSIFIPDPYSTSEPDSPCSSLLLPLSLQFEAKTRISAEEALRHPYFRSLGEQVQTLPDTASIFSVKDIQLHRDPGKRSTGHPESGIQALRWFERTLKRSWTGTLWVQGLLVEVIEELDCSVHLCSKAVWETLG</sequence>
<reference evidence="2" key="1">
    <citation type="submission" date="2011-12" db="EMBL/GenBank/DDBJ databases">
        <title>The Draft Genome of Lepisosteus oculatus.</title>
        <authorList>
            <consortium name="The Broad Institute Genome Assembly &amp; Analysis Group"/>
            <consortium name="Computational R&amp;D Group"/>
            <consortium name="and Sequencing Platform"/>
            <person name="Di Palma F."/>
            <person name="Alfoldi J."/>
            <person name="Johnson J."/>
            <person name="Berlin A."/>
            <person name="Gnerre S."/>
            <person name="Jaffe D."/>
            <person name="MacCallum I."/>
            <person name="Young S."/>
            <person name="Walker B.J."/>
            <person name="Lander E.S."/>
            <person name="Lindblad-Toh K."/>
        </authorList>
    </citation>
    <scope>NUCLEOTIDE SEQUENCE [LARGE SCALE GENOMIC DNA]</scope>
</reference>
<reference evidence="1" key="3">
    <citation type="submission" date="2025-09" db="UniProtKB">
        <authorList>
            <consortium name="Ensembl"/>
        </authorList>
    </citation>
    <scope>IDENTIFICATION</scope>
</reference>
<dbReference type="Ensembl" id="ENSLOCT00000017690.1">
    <property type="protein sequence ID" value="ENSLOCP00000017658.1"/>
    <property type="gene ID" value="ENSLOCG00000014342.1"/>
</dbReference>
<dbReference type="Gene3D" id="1.10.510.10">
    <property type="entry name" value="Transferase(Phosphotransferase) domain 1"/>
    <property type="match status" value="1"/>
</dbReference>
<dbReference type="EMBL" id="AHAT01014975">
    <property type="status" value="NOT_ANNOTATED_CDS"/>
    <property type="molecule type" value="Genomic_DNA"/>
</dbReference>
<dbReference type="InParanoid" id="W5NAJ9"/>
<dbReference type="Proteomes" id="UP000018468">
    <property type="component" value="Linkage group LG5"/>
</dbReference>
<keyword evidence="2" id="KW-1185">Reference proteome</keyword>
<dbReference type="GeneTree" id="ENSGT00940000156963"/>
<evidence type="ECO:0000313" key="2">
    <source>
        <dbReference type="Proteomes" id="UP000018468"/>
    </source>
</evidence>
<organism evidence="1 2">
    <name type="scientific">Lepisosteus oculatus</name>
    <name type="common">Spotted gar</name>
    <dbReference type="NCBI Taxonomy" id="7918"/>
    <lineage>
        <taxon>Eukaryota</taxon>
        <taxon>Metazoa</taxon>
        <taxon>Chordata</taxon>
        <taxon>Craniata</taxon>
        <taxon>Vertebrata</taxon>
        <taxon>Euteleostomi</taxon>
        <taxon>Actinopterygii</taxon>
        <taxon>Neopterygii</taxon>
        <taxon>Holostei</taxon>
        <taxon>Semionotiformes</taxon>
        <taxon>Lepisosteidae</taxon>
        <taxon>Lepisosteus</taxon>
    </lineage>
</organism>
<dbReference type="EMBL" id="AHAT01014974">
    <property type="status" value="NOT_ANNOTATED_CDS"/>
    <property type="molecule type" value="Genomic_DNA"/>
</dbReference>
<dbReference type="AlphaFoldDB" id="W5NAJ9"/>
<dbReference type="STRING" id="7918.ENSLOCP00000017658"/>
<dbReference type="Bgee" id="ENSLOCG00000014342">
    <property type="expression patterns" value="Expressed in camera-type eye and 12 other cell types or tissues"/>
</dbReference>
<reference evidence="1" key="2">
    <citation type="submission" date="2025-08" db="UniProtKB">
        <authorList>
            <consortium name="Ensembl"/>
        </authorList>
    </citation>
    <scope>IDENTIFICATION</scope>
</reference>
<evidence type="ECO:0000313" key="1">
    <source>
        <dbReference type="Ensembl" id="ENSLOCP00000017658.1"/>
    </source>
</evidence>
<name>W5NAJ9_LEPOC</name>
<dbReference type="eggNOG" id="KOG0594">
    <property type="taxonomic scope" value="Eukaryota"/>
</dbReference>
<evidence type="ECO:0008006" key="3">
    <source>
        <dbReference type="Google" id="ProtNLM"/>
    </source>
</evidence>